<evidence type="ECO:0000256" key="4">
    <source>
        <dbReference type="ARBA" id="ARBA00008236"/>
    </source>
</evidence>
<comment type="similarity">
    <text evidence="4">Belongs to the peptidase M29 family.</text>
</comment>
<evidence type="ECO:0000256" key="8">
    <source>
        <dbReference type="ARBA" id="ARBA00022801"/>
    </source>
</evidence>
<comment type="cofactor">
    <cofactor evidence="1">
        <name>Co(2+)</name>
        <dbReference type="ChEBI" id="CHEBI:48828"/>
    </cofactor>
</comment>
<dbReference type="RefSeq" id="WP_378051145.1">
    <property type="nucleotide sequence ID" value="NZ_JBHMDN010000033.1"/>
</dbReference>
<keyword evidence="9" id="KW-0482">Metalloprotease</keyword>
<dbReference type="SUPFAM" id="SSF144052">
    <property type="entry name" value="Thermophilic metalloprotease-like"/>
    <property type="match status" value="1"/>
</dbReference>
<sequence length="410" mass="45204">MDHFHKHLEQYAALAVEVGVNVQPGQPLWIAAPVAAVEFVREIAKHAYKLGAKYVHVDWNDDLVTRARLEHAAEESLSFAPGWTVAGRIELAEDGAAFLTIVSENPQALQGIDPARIALATKAQQQAAQPFRPYTLNNVCAWSIVAYPTQAWADKVFPELPEDERAAALWDAIFSATRAKTDDPVGQWKAHAETLGAKAKRLNERKYKELRYRAPGTDLTVGLPEGHIWSYAGKTNARGAAFIPNMPTEEVFGSPHRERVNGTVSSSKPLSYGGKLIENFSFTFKDGRIVEFTAEKEYETLKRLVETDDGSHYLGELALVPHRSPISDTNLIFYNTLFDENAACHLAIGFGFPFAVEGGPAMTKEQLAEAGINHSLTHVDFMIGRVDLQIDGIAEDGSSEPIFRDGSWAF</sequence>
<keyword evidence="8" id="KW-0378">Hydrolase</keyword>
<dbReference type="PANTHER" id="PTHR34448:SF3">
    <property type="entry name" value="AMINOPEPTIDASE AMPS"/>
    <property type="match status" value="1"/>
</dbReference>
<evidence type="ECO:0000256" key="6">
    <source>
        <dbReference type="ARBA" id="ARBA00022670"/>
    </source>
</evidence>
<proteinExistence type="inferred from homology"/>
<evidence type="ECO:0000313" key="10">
    <source>
        <dbReference type="EMBL" id="MFC7147524.1"/>
    </source>
</evidence>
<dbReference type="InterPro" id="IPR052170">
    <property type="entry name" value="M29_Exopeptidase"/>
</dbReference>
<keyword evidence="6" id="KW-0645">Protease</keyword>
<dbReference type="GO" id="GO:0004177">
    <property type="term" value="F:aminopeptidase activity"/>
    <property type="evidence" value="ECO:0007669"/>
    <property type="project" value="UniProtKB-KW"/>
</dbReference>
<accession>A0ABW2F6A9</accession>
<evidence type="ECO:0000313" key="11">
    <source>
        <dbReference type="Proteomes" id="UP001596378"/>
    </source>
</evidence>
<protein>
    <submittedName>
        <fullName evidence="10">Aminopeptidase</fullName>
    </submittedName>
</protein>
<dbReference type="Pfam" id="PF02073">
    <property type="entry name" value="Peptidase_M29"/>
    <property type="match status" value="1"/>
</dbReference>
<dbReference type="InterPro" id="IPR035097">
    <property type="entry name" value="M29_N-terminal"/>
</dbReference>
<dbReference type="PRINTS" id="PR00919">
    <property type="entry name" value="THERMOPTASE"/>
</dbReference>
<evidence type="ECO:0000256" key="9">
    <source>
        <dbReference type="ARBA" id="ARBA00023049"/>
    </source>
</evidence>
<name>A0ABW2F6A9_9BACL</name>
<evidence type="ECO:0000256" key="2">
    <source>
        <dbReference type="ARBA" id="ARBA00001946"/>
    </source>
</evidence>
<organism evidence="10 11">
    <name type="scientific">Cohnella cellulosilytica</name>
    <dbReference type="NCBI Taxonomy" id="986710"/>
    <lineage>
        <taxon>Bacteria</taxon>
        <taxon>Bacillati</taxon>
        <taxon>Bacillota</taxon>
        <taxon>Bacilli</taxon>
        <taxon>Bacillales</taxon>
        <taxon>Paenibacillaceae</taxon>
        <taxon>Cohnella</taxon>
    </lineage>
</organism>
<dbReference type="PANTHER" id="PTHR34448">
    <property type="entry name" value="AMINOPEPTIDASE"/>
    <property type="match status" value="1"/>
</dbReference>
<keyword evidence="5 10" id="KW-0031">Aminopeptidase</keyword>
<evidence type="ECO:0000256" key="5">
    <source>
        <dbReference type="ARBA" id="ARBA00022438"/>
    </source>
</evidence>
<keyword evidence="7" id="KW-0479">Metal-binding</keyword>
<dbReference type="Gene3D" id="3.40.1830.10">
    <property type="entry name" value="Thermophilic metalloprotease (M29)"/>
    <property type="match status" value="1"/>
</dbReference>
<reference evidence="11" key="1">
    <citation type="journal article" date="2019" name="Int. J. Syst. Evol. Microbiol.">
        <title>The Global Catalogue of Microorganisms (GCM) 10K type strain sequencing project: providing services to taxonomists for standard genome sequencing and annotation.</title>
        <authorList>
            <consortium name="The Broad Institute Genomics Platform"/>
            <consortium name="The Broad Institute Genome Sequencing Center for Infectious Disease"/>
            <person name="Wu L."/>
            <person name="Ma J."/>
        </authorList>
    </citation>
    <scope>NUCLEOTIDE SEQUENCE [LARGE SCALE GENOMIC DNA]</scope>
    <source>
        <strain evidence="11">KCTC 12907</strain>
    </source>
</reference>
<comment type="caution">
    <text evidence="10">The sequence shown here is derived from an EMBL/GenBank/DDBJ whole genome shotgun (WGS) entry which is preliminary data.</text>
</comment>
<dbReference type="InterPro" id="IPR000787">
    <property type="entry name" value="Peptidase_M29"/>
</dbReference>
<dbReference type="EMBL" id="JBHTAI010000002">
    <property type="protein sequence ID" value="MFC7147524.1"/>
    <property type="molecule type" value="Genomic_DNA"/>
</dbReference>
<evidence type="ECO:0000256" key="1">
    <source>
        <dbReference type="ARBA" id="ARBA00001941"/>
    </source>
</evidence>
<comment type="cofactor">
    <cofactor evidence="3">
        <name>Zn(2+)</name>
        <dbReference type="ChEBI" id="CHEBI:29105"/>
    </cofactor>
</comment>
<keyword evidence="11" id="KW-1185">Reference proteome</keyword>
<dbReference type="Proteomes" id="UP001596378">
    <property type="component" value="Unassembled WGS sequence"/>
</dbReference>
<comment type="cofactor">
    <cofactor evidence="2">
        <name>Mg(2+)</name>
        <dbReference type="ChEBI" id="CHEBI:18420"/>
    </cofactor>
</comment>
<gene>
    <name evidence="10" type="ORF">ACFQMJ_03160</name>
</gene>
<evidence type="ECO:0000256" key="7">
    <source>
        <dbReference type="ARBA" id="ARBA00022723"/>
    </source>
</evidence>
<evidence type="ECO:0000256" key="3">
    <source>
        <dbReference type="ARBA" id="ARBA00001947"/>
    </source>
</evidence>